<accession>A0ABS4RHA2</accession>
<name>A0ABS4RHA2_9BACI</name>
<dbReference type="EMBL" id="JAGIKZ010000012">
    <property type="protein sequence ID" value="MBP2241740.1"/>
    <property type="molecule type" value="Genomic_DNA"/>
</dbReference>
<evidence type="ECO:0000313" key="1">
    <source>
        <dbReference type="EMBL" id="MBP2241740.1"/>
    </source>
</evidence>
<organism evidence="1 2">
    <name type="scientific">Cytobacillus eiseniae</name>
    <dbReference type="NCBI Taxonomy" id="762947"/>
    <lineage>
        <taxon>Bacteria</taxon>
        <taxon>Bacillati</taxon>
        <taxon>Bacillota</taxon>
        <taxon>Bacilli</taxon>
        <taxon>Bacillales</taxon>
        <taxon>Bacillaceae</taxon>
        <taxon>Cytobacillus</taxon>
    </lineage>
</organism>
<dbReference type="RefSeq" id="WP_066400595.1">
    <property type="nucleotide sequence ID" value="NZ_JAGIKZ010000012.1"/>
</dbReference>
<sequence>MYLKDFGTYQVSNLESTELPYKEYMEKMFTDIKKDIRNINLSENQVKNRVLNLVQEYIELNPNVDTTKFYKKEHEIQSIIRNDIEVSKLVGSLKELDKVIDDVYTNLSILPF</sequence>
<dbReference type="Proteomes" id="UP001519293">
    <property type="component" value="Unassembled WGS sequence"/>
</dbReference>
<proteinExistence type="predicted"/>
<reference evidence="1 2" key="1">
    <citation type="submission" date="2021-03" db="EMBL/GenBank/DDBJ databases">
        <title>Genomic Encyclopedia of Type Strains, Phase IV (KMG-IV): sequencing the most valuable type-strain genomes for metagenomic binning, comparative biology and taxonomic classification.</title>
        <authorList>
            <person name="Goeker M."/>
        </authorList>
    </citation>
    <scope>NUCLEOTIDE SEQUENCE [LARGE SCALE GENOMIC DNA]</scope>
    <source>
        <strain evidence="1 2">DSM 26675</strain>
    </source>
</reference>
<gene>
    <name evidence="1" type="ORF">J2Z40_002312</name>
</gene>
<evidence type="ECO:0008006" key="3">
    <source>
        <dbReference type="Google" id="ProtNLM"/>
    </source>
</evidence>
<keyword evidence="2" id="KW-1185">Reference proteome</keyword>
<protein>
    <recommendedName>
        <fullName evidence="3">LXG domain-containing protein</fullName>
    </recommendedName>
</protein>
<comment type="caution">
    <text evidence="1">The sequence shown here is derived from an EMBL/GenBank/DDBJ whole genome shotgun (WGS) entry which is preliminary data.</text>
</comment>
<evidence type="ECO:0000313" key="2">
    <source>
        <dbReference type="Proteomes" id="UP001519293"/>
    </source>
</evidence>